<dbReference type="SMART" id="SM00710">
    <property type="entry name" value="PbH1"/>
    <property type="match status" value="8"/>
</dbReference>
<evidence type="ECO:0000313" key="7">
    <source>
        <dbReference type="Proteomes" id="UP001282284"/>
    </source>
</evidence>
<dbReference type="PANTHER" id="PTHR40088">
    <property type="entry name" value="PECTATE LYASE (EUROFUNG)"/>
    <property type="match status" value="1"/>
</dbReference>
<organism evidence="6 7">
    <name type="scientific">Sporosarcina saromensis</name>
    <dbReference type="NCBI Taxonomy" id="359365"/>
    <lineage>
        <taxon>Bacteria</taxon>
        <taxon>Bacillati</taxon>
        <taxon>Bacillota</taxon>
        <taxon>Bacilli</taxon>
        <taxon>Bacillales</taxon>
        <taxon>Caryophanaceae</taxon>
        <taxon>Sporosarcina</taxon>
    </lineage>
</organism>
<evidence type="ECO:0000256" key="3">
    <source>
        <dbReference type="ARBA" id="ARBA00022729"/>
    </source>
</evidence>
<dbReference type="PANTHER" id="PTHR40088:SF2">
    <property type="entry name" value="SECRETED SUGAR HYDROLASE"/>
    <property type="match status" value="1"/>
</dbReference>
<dbReference type="InterPro" id="IPR039448">
    <property type="entry name" value="Beta_helix"/>
</dbReference>
<gene>
    <name evidence="6" type="ORF">QT711_07750</name>
</gene>
<dbReference type="Pfam" id="PF13229">
    <property type="entry name" value="Beta_helix"/>
    <property type="match status" value="1"/>
</dbReference>
<comment type="subcellular location">
    <subcellularLocation>
        <location evidence="1">Secreted</location>
    </subcellularLocation>
</comment>
<accession>A0ABU4G7Y6</accession>
<feature type="region of interest" description="Disordered" evidence="4">
    <location>
        <begin position="519"/>
        <end position="552"/>
    </location>
</feature>
<evidence type="ECO:0000313" key="6">
    <source>
        <dbReference type="EMBL" id="MDW0113076.1"/>
    </source>
</evidence>
<protein>
    <submittedName>
        <fullName evidence="6">Right-handed parallel beta-helix repeat-containing protein</fullName>
    </submittedName>
</protein>
<dbReference type="SUPFAM" id="SSF51126">
    <property type="entry name" value="Pectin lyase-like"/>
    <property type="match status" value="1"/>
</dbReference>
<dbReference type="InterPro" id="IPR052052">
    <property type="entry name" value="Polysaccharide_Lyase_9"/>
</dbReference>
<dbReference type="InterPro" id="IPR011050">
    <property type="entry name" value="Pectin_lyase_fold/virulence"/>
</dbReference>
<evidence type="ECO:0000259" key="5">
    <source>
        <dbReference type="Pfam" id="PF13229"/>
    </source>
</evidence>
<evidence type="ECO:0000256" key="1">
    <source>
        <dbReference type="ARBA" id="ARBA00004613"/>
    </source>
</evidence>
<proteinExistence type="predicted"/>
<dbReference type="InterPro" id="IPR012334">
    <property type="entry name" value="Pectin_lyas_fold"/>
</dbReference>
<dbReference type="Proteomes" id="UP001282284">
    <property type="component" value="Unassembled WGS sequence"/>
</dbReference>
<dbReference type="Gene3D" id="2.160.20.10">
    <property type="entry name" value="Single-stranded right-handed beta-helix, Pectin lyase-like"/>
    <property type="match status" value="1"/>
</dbReference>
<comment type="caution">
    <text evidence="6">The sequence shown here is derived from an EMBL/GenBank/DDBJ whole genome shotgun (WGS) entry which is preliminary data.</text>
</comment>
<dbReference type="InterPro" id="IPR006626">
    <property type="entry name" value="PbH1"/>
</dbReference>
<keyword evidence="2" id="KW-0964">Secreted</keyword>
<feature type="domain" description="Right handed beta helix" evidence="5">
    <location>
        <begin position="166"/>
        <end position="369"/>
    </location>
</feature>
<name>A0ABU4G7Y6_9BACL</name>
<evidence type="ECO:0000256" key="4">
    <source>
        <dbReference type="SAM" id="MobiDB-lite"/>
    </source>
</evidence>
<keyword evidence="7" id="KW-1185">Reference proteome</keyword>
<dbReference type="RefSeq" id="WP_317943184.1">
    <property type="nucleotide sequence ID" value="NZ_JAUBDI010000005.1"/>
</dbReference>
<sequence>MDFNRMDERFLRYSRISFTALLSVMIGIVYLSPSVYSSDAPSKDAYYVSVNGNDDNPGTFEEPWRTIQKAADTLIAGEAVFVRGGVYEEFVRIHRSGSAKDGYITFQAYPGEQPILEGKNLTPTSRNQSQFFIHKASYVVIEGFEIRGLTSDSPHDYLAGLKVSGGGSHIVITNNDIHSISNLATKGNAHGLLVYGDSLTPISSITITGNEIHHLTSGSSESLTLDGNVKDFVISFNHVHHNNNIGIDIIGHYQTCSAPCVDQARNGIVANNLVHHIDTSQNPAYGNTGVRAAAGIYIDGGTNVIVENNEVYNSNFGIELASEIPGKDTSHVTVRNNYLHHNDGAGMIMGGSSSTNGGARQNHVVNNTLYMNDTMQQGYAEITLQNYNVDNAFLNNIIYTFPNKRFIKMSGTNGKGNLIDYNVYYRTDGVDGKSWRYNGIRYQTWTAFKNATGFDQHSLFADPLFMEIDRYGPYLSAQSPAVNRGSLDVIGSMRNDFYNKPRVEGGRIDVGAAEYRDGHIPNKPVYAPSNPPTGQGEPWPDELQPEQGKPSKGEIGAKLVDVTIDGIGNDWSSFPALHTSESNVRSLKAFRTLDTLYVLVEGHRLTEKGQLFIDIGNGVKAFEAPYWSSNQSSFLIENGTLYQYNGTGGTNWNWSKVTTYRKTNRYAFSATAVEYAIPLADLIGVHQTVLIGYVWNDSPSDKLPMTSKMVTIDVNKTTTE</sequence>
<evidence type="ECO:0000256" key="2">
    <source>
        <dbReference type="ARBA" id="ARBA00022525"/>
    </source>
</evidence>
<reference evidence="6 7" key="1">
    <citation type="submission" date="2023-06" db="EMBL/GenBank/DDBJ databases">
        <title>Sporosarcina sp. nov., isolated from Korean traditional fermented seafood 'Jeotgal'.</title>
        <authorList>
            <person name="Yang A.I."/>
            <person name="Shin N.-R."/>
        </authorList>
    </citation>
    <scope>NUCLEOTIDE SEQUENCE [LARGE SCALE GENOMIC DNA]</scope>
    <source>
        <strain evidence="6 7">KCTC13119</strain>
    </source>
</reference>
<keyword evidence="3" id="KW-0732">Signal</keyword>
<dbReference type="EMBL" id="JAUBDI010000005">
    <property type="protein sequence ID" value="MDW0113076.1"/>
    <property type="molecule type" value="Genomic_DNA"/>
</dbReference>